<dbReference type="AlphaFoldDB" id="A0AAV4DEL8"/>
<organism evidence="1 2">
    <name type="scientific">Plakobranchus ocellatus</name>
    <dbReference type="NCBI Taxonomy" id="259542"/>
    <lineage>
        <taxon>Eukaryota</taxon>
        <taxon>Metazoa</taxon>
        <taxon>Spiralia</taxon>
        <taxon>Lophotrochozoa</taxon>
        <taxon>Mollusca</taxon>
        <taxon>Gastropoda</taxon>
        <taxon>Heterobranchia</taxon>
        <taxon>Euthyneura</taxon>
        <taxon>Panpulmonata</taxon>
        <taxon>Sacoglossa</taxon>
        <taxon>Placobranchoidea</taxon>
        <taxon>Plakobranchidae</taxon>
        <taxon>Plakobranchus</taxon>
    </lineage>
</organism>
<gene>
    <name evidence="1" type="ORF">PoB_006909600</name>
</gene>
<accession>A0AAV4DEL8</accession>
<protein>
    <submittedName>
        <fullName evidence="1">Uncharacterized protein</fullName>
    </submittedName>
</protein>
<name>A0AAV4DEL8_9GAST</name>
<evidence type="ECO:0000313" key="1">
    <source>
        <dbReference type="EMBL" id="GFO42591.1"/>
    </source>
</evidence>
<proteinExistence type="predicted"/>
<keyword evidence="2" id="KW-1185">Reference proteome</keyword>
<reference evidence="1 2" key="1">
    <citation type="journal article" date="2021" name="Elife">
        <title>Chloroplast acquisition without the gene transfer in kleptoplastic sea slugs, Plakobranchus ocellatus.</title>
        <authorList>
            <person name="Maeda T."/>
            <person name="Takahashi S."/>
            <person name="Yoshida T."/>
            <person name="Shimamura S."/>
            <person name="Takaki Y."/>
            <person name="Nagai Y."/>
            <person name="Toyoda A."/>
            <person name="Suzuki Y."/>
            <person name="Arimoto A."/>
            <person name="Ishii H."/>
            <person name="Satoh N."/>
            <person name="Nishiyama T."/>
            <person name="Hasebe M."/>
            <person name="Maruyama T."/>
            <person name="Minagawa J."/>
            <person name="Obokata J."/>
            <person name="Shigenobu S."/>
        </authorList>
    </citation>
    <scope>NUCLEOTIDE SEQUENCE [LARGE SCALE GENOMIC DNA]</scope>
</reference>
<sequence>MFQQGRALIPPGLGEREFPALKSILASPSLICRQLCLVTPTVEPTVRERRMNQAEASLSGSPFRLFKDQ</sequence>
<comment type="caution">
    <text evidence="1">The sequence shown here is derived from an EMBL/GenBank/DDBJ whole genome shotgun (WGS) entry which is preliminary data.</text>
</comment>
<dbReference type="EMBL" id="BLXT01007807">
    <property type="protein sequence ID" value="GFO42591.1"/>
    <property type="molecule type" value="Genomic_DNA"/>
</dbReference>
<dbReference type="Proteomes" id="UP000735302">
    <property type="component" value="Unassembled WGS sequence"/>
</dbReference>
<evidence type="ECO:0000313" key="2">
    <source>
        <dbReference type="Proteomes" id="UP000735302"/>
    </source>
</evidence>